<dbReference type="EMBL" id="JABFCZ010000016">
    <property type="protein sequence ID" value="MBD1547547.1"/>
    <property type="molecule type" value="Genomic_DNA"/>
</dbReference>
<dbReference type="Proteomes" id="UP000598467">
    <property type="component" value="Unassembled WGS sequence"/>
</dbReference>
<organism evidence="1 2">
    <name type="scientific">Roseibium aggregatum</name>
    <dbReference type="NCBI Taxonomy" id="187304"/>
    <lineage>
        <taxon>Bacteria</taxon>
        <taxon>Pseudomonadati</taxon>
        <taxon>Pseudomonadota</taxon>
        <taxon>Alphaproteobacteria</taxon>
        <taxon>Hyphomicrobiales</taxon>
        <taxon>Stappiaceae</taxon>
        <taxon>Roseibium</taxon>
    </lineage>
</organism>
<reference evidence="1" key="1">
    <citation type="submission" date="2020-05" db="EMBL/GenBank/DDBJ databases">
        <title>Identification of trans-AT polyketide cluster in two marine bacteria, producers of a novel glutaramide-containing polyketide sesbanimide D and analogs.</title>
        <authorList>
            <person name="Kacar D."/>
            <person name="Rodriguez P."/>
            <person name="Canedo L."/>
            <person name="Gonzalez E."/>
            <person name="Galan B."/>
            <person name="De La Calle F."/>
            <person name="Garcia J.L."/>
        </authorList>
    </citation>
    <scope>NUCLEOTIDE SEQUENCE</scope>
    <source>
        <strain evidence="1">PHM038</strain>
    </source>
</reference>
<dbReference type="RefSeq" id="WP_190292310.1">
    <property type="nucleotide sequence ID" value="NZ_JABFCZ010000016.1"/>
</dbReference>
<sequence>MRADPPFERSVFINCPFDDTYAPLLEAALFCITYFGFVPRLANERLEAGENRLEKIVGMIRGSQYSIHDLSRCRADAAGDYFRMNMPFEYGIDVGFRNGANENLQQKKFLIFERSPYELKRKREAAAVQLL</sequence>
<evidence type="ECO:0000313" key="1">
    <source>
        <dbReference type="EMBL" id="MBD1547547.1"/>
    </source>
</evidence>
<accession>A0A926P5B1</accession>
<proteinExistence type="predicted"/>
<comment type="caution">
    <text evidence="1">The sequence shown here is derived from an EMBL/GenBank/DDBJ whole genome shotgun (WGS) entry which is preliminary data.</text>
</comment>
<name>A0A926P5B1_9HYPH</name>
<evidence type="ECO:0000313" key="2">
    <source>
        <dbReference type="Proteomes" id="UP000598467"/>
    </source>
</evidence>
<dbReference type="AlphaFoldDB" id="A0A926P5B1"/>
<gene>
    <name evidence="1" type="ORF">HK439_14865</name>
</gene>
<protein>
    <submittedName>
        <fullName evidence="1">Uncharacterized protein</fullName>
    </submittedName>
</protein>